<comment type="similarity">
    <text evidence="1">Belongs to the aldolase class II family.</text>
</comment>
<sequence length="354" mass="39173">MVLPTVLAATARTTVFLAGPGDGVFCVTVIAHLLGLPMRHVDVPPWQYAALVDLISTRGVHLDPNQPQEAIFVPNRQIEGEGSAMTEAPAVGATSGIDPGINELDLEELPAEHESLESEREHRKRQLAVAFRLFARYGYDEGVAGHITARDPEFPNRFWVNPYAVHFSRIKVSDLLLLDEDGKVVEGSLRTNKAAFSIHSTIHEAREDVVAVAHAHTLHGRAWSSLGRPLDPIIQESCAFYQNHEVFDEYKGLVLERQEGERIAARLGSKRAAILRHHGLLTVGQTVGEAAWWFVTMERACQMQLMAEAAGTPRIMTEEEAVLAARQFGSANMARNNFRLLEELIIEEEPDVLA</sequence>
<name>A0ABN2IV85_9ACTN</name>
<dbReference type="Proteomes" id="UP001500280">
    <property type="component" value="Unassembled WGS sequence"/>
</dbReference>
<feature type="domain" description="Class II aldolase/adducin N-terminal" evidence="2">
    <location>
        <begin position="125"/>
        <end position="305"/>
    </location>
</feature>
<proteinExistence type="inferred from homology"/>
<dbReference type="PANTHER" id="PTHR10672:SF3">
    <property type="entry name" value="PROTEIN HU-LI TAI SHAO"/>
    <property type="match status" value="1"/>
</dbReference>
<evidence type="ECO:0000256" key="1">
    <source>
        <dbReference type="ARBA" id="ARBA00037961"/>
    </source>
</evidence>
<dbReference type="Pfam" id="PF00596">
    <property type="entry name" value="Aldolase_II"/>
    <property type="match status" value="1"/>
</dbReference>
<evidence type="ECO:0000313" key="3">
    <source>
        <dbReference type="EMBL" id="GAA1712485.1"/>
    </source>
</evidence>
<gene>
    <name evidence="3" type="ORF">GCM10009745_70860</name>
</gene>
<organism evidence="3 4">
    <name type="scientific">Kribbella yunnanensis</name>
    <dbReference type="NCBI Taxonomy" id="190194"/>
    <lineage>
        <taxon>Bacteria</taxon>
        <taxon>Bacillati</taxon>
        <taxon>Actinomycetota</taxon>
        <taxon>Actinomycetes</taxon>
        <taxon>Propionibacteriales</taxon>
        <taxon>Kribbellaceae</taxon>
        <taxon>Kribbella</taxon>
    </lineage>
</organism>
<dbReference type="InterPro" id="IPR036409">
    <property type="entry name" value="Aldolase_II/adducin_N_sf"/>
</dbReference>
<dbReference type="SUPFAM" id="SSF53639">
    <property type="entry name" value="AraD/HMP-PK domain-like"/>
    <property type="match status" value="1"/>
</dbReference>
<protein>
    <recommendedName>
        <fullName evidence="2">Class II aldolase/adducin N-terminal domain-containing protein</fullName>
    </recommendedName>
</protein>
<dbReference type="EMBL" id="BAAANF010000023">
    <property type="protein sequence ID" value="GAA1712485.1"/>
    <property type="molecule type" value="Genomic_DNA"/>
</dbReference>
<dbReference type="InterPro" id="IPR051017">
    <property type="entry name" value="Aldolase-II_Adducin_sf"/>
</dbReference>
<evidence type="ECO:0000259" key="2">
    <source>
        <dbReference type="SMART" id="SM01007"/>
    </source>
</evidence>
<accession>A0ABN2IV85</accession>
<evidence type="ECO:0000313" key="4">
    <source>
        <dbReference type="Proteomes" id="UP001500280"/>
    </source>
</evidence>
<dbReference type="Gene3D" id="3.40.225.10">
    <property type="entry name" value="Class II aldolase/adducin N-terminal domain"/>
    <property type="match status" value="1"/>
</dbReference>
<dbReference type="SMART" id="SM01007">
    <property type="entry name" value="Aldolase_II"/>
    <property type="match status" value="1"/>
</dbReference>
<dbReference type="PANTHER" id="PTHR10672">
    <property type="entry name" value="ADDUCIN"/>
    <property type="match status" value="1"/>
</dbReference>
<dbReference type="InterPro" id="IPR001303">
    <property type="entry name" value="Aldolase_II/adducin_N"/>
</dbReference>
<keyword evidence="4" id="KW-1185">Reference proteome</keyword>
<dbReference type="NCBIfam" id="NF004855">
    <property type="entry name" value="PRK06208.1"/>
    <property type="match status" value="1"/>
</dbReference>
<comment type="caution">
    <text evidence="3">The sequence shown here is derived from an EMBL/GenBank/DDBJ whole genome shotgun (WGS) entry which is preliminary data.</text>
</comment>
<reference evidence="3 4" key="1">
    <citation type="journal article" date="2019" name="Int. J. Syst. Evol. Microbiol.">
        <title>The Global Catalogue of Microorganisms (GCM) 10K type strain sequencing project: providing services to taxonomists for standard genome sequencing and annotation.</title>
        <authorList>
            <consortium name="The Broad Institute Genomics Platform"/>
            <consortium name="The Broad Institute Genome Sequencing Center for Infectious Disease"/>
            <person name="Wu L."/>
            <person name="Ma J."/>
        </authorList>
    </citation>
    <scope>NUCLEOTIDE SEQUENCE [LARGE SCALE GENOMIC DNA]</scope>
    <source>
        <strain evidence="3 4">JCM 14307</strain>
    </source>
</reference>